<keyword evidence="4" id="KW-0479">Metal-binding</keyword>
<dbReference type="InterPro" id="IPR008333">
    <property type="entry name" value="Cbr1-like_FAD-bd_dom"/>
</dbReference>
<keyword evidence="7" id="KW-0408">Iron</keyword>
<dbReference type="Pfam" id="PF00175">
    <property type="entry name" value="NAD_binding_1"/>
    <property type="match status" value="1"/>
</dbReference>
<evidence type="ECO:0000256" key="3">
    <source>
        <dbReference type="ARBA" id="ARBA00022714"/>
    </source>
</evidence>
<dbReference type="InterPro" id="IPR011576">
    <property type="entry name" value="Pyridox_Oxase_N"/>
</dbReference>
<dbReference type="InterPro" id="IPR017938">
    <property type="entry name" value="Riboflavin_synthase-like_b-brl"/>
</dbReference>
<dbReference type="InterPro" id="IPR039261">
    <property type="entry name" value="FNR_nucleotide-bd"/>
</dbReference>
<evidence type="ECO:0000313" key="11">
    <source>
        <dbReference type="EMBL" id="MBM2620719.1"/>
    </source>
</evidence>
<dbReference type="SUPFAM" id="SSF63380">
    <property type="entry name" value="Riboflavin synthase domain-like"/>
    <property type="match status" value="1"/>
</dbReference>
<keyword evidence="5" id="KW-0274">FAD</keyword>
<dbReference type="PROSITE" id="PS51085">
    <property type="entry name" value="2FE2S_FER_2"/>
    <property type="match status" value="1"/>
</dbReference>
<name>A0ABS2ANE7_9ACTN</name>
<dbReference type="Gene3D" id="3.10.20.30">
    <property type="match status" value="1"/>
</dbReference>
<keyword evidence="8" id="KW-0411">Iron-sulfur</keyword>
<keyword evidence="3" id="KW-0001">2Fe-2S</keyword>
<protein>
    <submittedName>
        <fullName evidence="11">2Fe-2S iron-sulfur cluster binding domain-containing protein</fullName>
    </submittedName>
</protein>
<dbReference type="PRINTS" id="PR00410">
    <property type="entry name" value="PHEHYDRXLASE"/>
</dbReference>
<feature type="domain" description="FAD-binding FR-type" evidence="10">
    <location>
        <begin position="367"/>
        <end position="469"/>
    </location>
</feature>
<dbReference type="InterPro" id="IPR036010">
    <property type="entry name" value="2Fe-2S_ferredoxin-like_sf"/>
</dbReference>
<evidence type="ECO:0000256" key="5">
    <source>
        <dbReference type="ARBA" id="ARBA00022827"/>
    </source>
</evidence>
<dbReference type="PANTHER" id="PTHR47354">
    <property type="entry name" value="NADH OXIDOREDUCTASE HCR"/>
    <property type="match status" value="1"/>
</dbReference>
<dbReference type="SUPFAM" id="SSF52343">
    <property type="entry name" value="Ferredoxin reductase-like, C-terminal NADP-linked domain"/>
    <property type="match status" value="1"/>
</dbReference>
<evidence type="ECO:0000256" key="4">
    <source>
        <dbReference type="ARBA" id="ARBA00022723"/>
    </source>
</evidence>
<evidence type="ECO:0000259" key="9">
    <source>
        <dbReference type="PROSITE" id="PS51085"/>
    </source>
</evidence>
<evidence type="ECO:0000256" key="6">
    <source>
        <dbReference type="ARBA" id="ARBA00023002"/>
    </source>
</evidence>
<dbReference type="Pfam" id="PF00111">
    <property type="entry name" value="Fer2"/>
    <property type="match status" value="1"/>
</dbReference>
<dbReference type="CDD" id="cd00207">
    <property type="entry name" value="fer2"/>
    <property type="match status" value="1"/>
</dbReference>
<comment type="caution">
    <text evidence="11">The sequence shown here is derived from an EMBL/GenBank/DDBJ whole genome shotgun (WGS) entry which is preliminary data.</text>
</comment>
<keyword evidence="6" id="KW-0560">Oxidoreductase</keyword>
<dbReference type="PROSITE" id="PS51384">
    <property type="entry name" value="FAD_FR"/>
    <property type="match status" value="1"/>
</dbReference>
<gene>
    <name evidence="11" type="ORF">JIG36_34990</name>
</gene>
<dbReference type="InterPro" id="IPR001041">
    <property type="entry name" value="2Fe-2S_ferredoxin-type"/>
</dbReference>
<evidence type="ECO:0000313" key="12">
    <source>
        <dbReference type="Proteomes" id="UP000632138"/>
    </source>
</evidence>
<dbReference type="InterPro" id="IPR012349">
    <property type="entry name" value="Split_barrel_FMN-bd"/>
</dbReference>
<accession>A0ABS2ANE7</accession>
<proteinExistence type="predicted"/>
<dbReference type="Pfam" id="PF00970">
    <property type="entry name" value="FAD_binding_6"/>
    <property type="match status" value="1"/>
</dbReference>
<dbReference type="Gene3D" id="3.40.50.80">
    <property type="entry name" value="Nucleotide-binding domain of ferredoxin-NADP reductase (FNR) module"/>
    <property type="match status" value="1"/>
</dbReference>
<evidence type="ECO:0000256" key="7">
    <source>
        <dbReference type="ARBA" id="ARBA00023004"/>
    </source>
</evidence>
<evidence type="ECO:0000256" key="2">
    <source>
        <dbReference type="ARBA" id="ARBA00022630"/>
    </source>
</evidence>
<comment type="cofactor">
    <cofactor evidence="1">
        <name>FAD</name>
        <dbReference type="ChEBI" id="CHEBI:57692"/>
    </cofactor>
</comment>
<dbReference type="SUPFAM" id="SSF54292">
    <property type="entry name" value="2Fe-2S ferredoxin-like"/>
    <property type="match status" value="1"/>
</dbReference>
<dbReference type="Pfam" id="PF01243">
    <property type="entry name" value="PNPOx_N"/>
    <property type="match status" value="1"/>
</dbReference>
<dbReference type="CDD" id="cd06214">
    <property type="entry name" value="PA_degradation_oxidoreductase_like"/>
    <property type="match status" value="1"/>
</dbReference>
<dbReference type="RefSeq" id="WP_203380703.1">
    <property type="nucleotide sequence ID" value="NZ_JAENHP010000016.1"/>
</dbReference>
<evidence type="ECO:0000256" key="1">
    <source>
        <dbReference type="ARBA" id="ARBA00001974"/>
    </source>
</evidence>
<dbReference type="SUPFAM" id="SSF50475">
    <property type="entry name" value="FMN-binding split barrel"/>
    <property type="match status" value="1"/>
</dbReference>
<dbReference type="Gene3D" id="2.30.110.10">
    <property type="entry name" value="Electron Transport, Fmn-binding Protein, Chain A"/>
    <property type="match status" value="1"/>
</dbReference>
<dbReference type="PANTHER" id="PTHR47354:SF6">
    <property type="entry name" value="NADH OXIDOREDUCTASE HCR"/>
    <property type="match status" value="1"/>
</dbReference>
<dbReference type="EMBL" id="JAENHP010000016">
    <property type="protein sequence ID" value="MBM2620719.1"/>
    <property type="molecule type" value="Genomic_DNA"/>
</dbReference>
<sequence>MALHQLTTTDEVEAIIGRPAAVIMRKQISALDDGCRTILARCPIAAFGYRDAAGTSRTTFIGGTPGFVRVHSPTRISFAGNGIAYGPVSFFFLLPGVGEVLRVNGTATTHRGSRAAVDITEAYVHCAQAVLRSGLWQPPAAAEPAAEVAGDGPLNASGIADFLSAARFLALSTWDSNGGSDTSPRGDQQAVARILNGRTLVIPDRRGNKRADSLHNLLQDDRLSLAALVPGRTGVLHVRGRAAITDDPELLPAMALRGVVPHAALLIDVEYAELTGNDAVARSRMWSPGARLTRDEPPDLMALAGQHLATSGRSAKVLKAVTAIPGLTRLMRFAMDRAYRSGLAKEGYEPIAADPRRLPGAEIKPDFPVRPVRVAEVRRETPQAVTLVLQDEGGRPFDFRPGQFFTLVADVDGRPMRRAYSASSAPGSARLEVTVKLVAGGRFSTHVHKGLAVGDRLELRGPSGTFHAAPSGDSVLIAAGSGITPMMSMIRAGRGRAALLYSSRNEDEIIFAAELDRLAAEDPGRLSVTHVLTHRDGRLDADGVRRWVTGLGPAADTRYYVCGPEPLMDLVHGVLAGLGVPGERVHSERYTSGTDAETVTTVPQEMTVEQDGQPSRTVVVEPGQTLLDAGLAAGLPMPHSCTVGNCGDCMVRLRAGEVAQNTPNCLTEQQRADGYVLTCVGCPLSKVTLQIGD</sequence>
<keyword evidence="12" id="KW-1185">Reference proteome</keyword>
<organism evidence="11 12">
    <name type="scientific">Paractinoplanes ovalisporus</name>
    <dbReference type="NCBI Taxonomy" id="2810368"/>
    <lineage>
        <taxon>Bacteria</taxon>
        <taxon>Bacillati</taxon>
        <taxon>Actinomycetota</taxon>
        <taxon>Actinomycetes</taxon>
        <taxon>Micromonosporales</taxon>
        <taxon>Micromonosporaceae</taxon>
        <taxon>Paractinoplanes</taxon>
    </lineage>
</organism>
<dbReference type="InterPro" id="IPR050415">
    <property type="entry name" value="MRET"/>
</dbReference>
<dbReference type="InterPro" id="IPR001433">
    <property type="entry name" value="OxRdtase_FAD/NAD-bd"/>
</dbReference>
<dbReference type="InterPro" id="IPR012675">
    <property type="entry name" value="Beta-grasp_dom_sf"/>
</dbReference>
<dbReference type="Proteomes" id="UP000632138">
    <property type="component" value="Unassembled WGS sequence"/>
</dbReference>
<dbReference type="InterPro" id="IPR017927">
    <property type="entry name" value="FAD-bd_FR_type"/>
</dbReference>
<feature type="domain" description="2Fe-2S ferredoxin-type" evidence="9">
    <location>
        <begin position="604"/>
        <end position="693"/>
    </location>
</feature>
<evidence type="ECO:0000259" key="10">
    <source>
        <dbReference type="PROSITE" id="PS51384"/>
    </source>
</evidence>
<dbReference type="Gene3D" id="2.40.30.10">
    <property type="entry name" value="Translation factors"/>
    <property type="match status" value="1"/>
</dbReference>
<keyword evidence="2" id="KW-0285">Flavoprotein</keyword>
<reference evidence="11 12" key="1">
    <citation type="submission" date="2021-01" db="EMBL/GenBank/DDBJ databases">
        <title>Actinoplanes sp. nov. LDG1-06 isolated from lichen.</title>
        <authorList>
            <person name="Saeng-In P."/>
            <person name="Phongsopitanun W."/>
            <person name="Kanchanasin P."/>
            <person name="Yuki M."/>
            <person name="Kudo T."/>
            <person name="Ohkuma M."/>
            <person name="Tanasupawat S."/>
        </authorList>
    </citation>
    <scope>NUCLEOTIDE SEQUENCE [LARGE SCALE GENOMIC DNA]</scope>
    <source>
        <strain evidence="11 12">LDG1-06</strain>
    </source>
</reference>
<evidence type="ECO:0000256" key="8">
    <source>
        <dbReference type="ARBA" id="ARBA00023014"/>
    </source>
</evidence>